<feature type="compositionally biased region" description="Low complexity" evidence="1">
    <location>
        <begin position="71"/>
        <end position="81"/>
    </location>
</feature>
<keyword evidence="3" id="KW-1185">Reference proteome</keyword>
<feature type="region of interest" description="Disordered" evidence="1">
    <location>
        <begin position="57"/>
        <end position="181"/>
    </location>
</feature>
<feature type="compositionally biased region" description="Polar residues" evidence="1">
    <location>
        <begin position="92"/>
        <end position="130"/>
    </location>
</feature>
<feature type="compositionally biased region" description="Polar residues" evidence="1">
    <location>
        <begin position="157"/>
        <end position="177"/>
    </location>
</feature>
<proteinExistence type="predicted"/>
<protein>
    <submittedName>
        <fullName evidence="2">Uncharacterized protein</fullName>
    </submittedName>
</protein>
<name>A0A6J8DB63_MYTCO</name>
<sequence length="204" mass="23031">MTKSNTLEPPNMASYADGFKNGPKSDESDFISSVKPVFSQESDLFGSDEKERKLLLSNGLERREYNEDDTNNYLSHHSNSDNSDDINRDEIQQLTDSAQPDDLSNYTIDQSQSILTTANETNVALQNTDSPAARPKDFPARKTGPTNKLTNPDPAKQTRNTGQSQMTQFMHVTNQESRPTRKMRINKSIRQQNQHLDVALKSHQ</sequence>
<dbReference type="EMBL" id="CACVKT020007113">
    <property type="protein sequence ID" value="CAC5405226.1"/>
    <property type="molecule type" value="Genomic_DNA"/>
</dbReference>
<evidence type="ECO:0000256" key="1">
    <source>
        <dbReference type="SAM" id="MobiDB-lite"/>
    </source>
</evidence>
<organism evidence="2 3">
    <name type="scientific">Mytilus coruscus</name>
    <name type="common">Sea mussel</name>
    <dbReference type="NCBI Taxonomy" id="42192"/>
    <lineage>
        <taxon>Eukaryota</taxon>
        <taxon>Metazoa</taxon>
        <taxon>Spiralia</taxon>
        <taxon>Lophotrochozoa</taxon>
        <taxon>Mollusca</taxon>
        <taxon>Bivalvia</taxon>
        <taxon>Autobranchia</taxon>
        <taxon>Pteriomorphia</taxon>
        <taxon>Mytilida</taxon>
        <taxon>Mytiloidea</taxon>
        <taxon>Mytilidae</taxon>
        <taxon>Mytilinae</taxon>
        <taxon>Mytilus</taxon>
    </lineage>
</organism>
<gene>
    <name evidence="2" type="ORF">MCOR_38937</name>
</gene>
<accession>A0A6J8DB63</accession>
<dbReference type="AlphaFoldDB" id="A0A6J8DB63"/>
<evidence type="ECO:0000313" key="3">
    <source>
        <dbReference type="Proteomes" id="UP000507470"/>
    </source>
</evidence>
<reference evidence="2 3" key="1">
    <citation type="submission" date="2020-06" db="EMBL/GenBank/DDBJ databases">
        <authorList>
            <person name="Li R."/>
            <person name="Bekaert M."/>
        </authorList>
    </citation>
    <scope>NUCLEOTIDE SEQUENCE [LARGE SCALE GENOMIC DNA]</scope>
    <source>
        <strain evidence="3">wild</strain>
    </source>
</reference>
<feature type="region of interest" description="Disordered" evidence="1">
    <location>
        <begin position="1"/>
        <end position="33"/>
    </location>
</feature>
<dbReference type="Proteomes" id="UP000507470">
    <property type="component" value="Unassembled WGS sequence"/>
</dbReference>
<evidence type="ECO:0000313" key="2">
    <source>
        <dbReference type="EMBL" id="CAC5405226.1"/>
    </source>
</evidence>